<evidence type="ECO:0000259" key="1">
    <source>
        <dbReference type="PROSITE" id="PS51379"/>
    </source>
</evidence>
<comment type="caution">
    <text evidence="2">The sequence shown here is derived from an EMBL/GenBank/DDBJ whole genome shotgun (WGS) entry which is preliminary data.</text>
</comment>
<dbReference type="InterPro" id="IPR017896">
    <property type="entry name" value="4Fe4S_Fe-S-bd"/>
</dbReference>
<dbReference type="SUPFAM" id="SSF54862">
    <property type="entry name" value="4Fe-4S ferredoxins"/>
    <property type="match status" value="1"/>
</dbReference>
<organism evidence="2">
    <name type="scientific">marine sediment metagenome</name>
    <dbReference type="NCBI Taxonomy" id="412755"/>
    <lineage>
        <taxon>unclassified sequences</taxon>
        <taxon>metagenomes</taxon>
        <taxon>ecological metagenomes</taxon>
    </lineage>
</organism>
<feature type="domain" description="4Fe-4S ferredoxin-type" evidence="1">
    <location>
        <begin position="185"/>
        <end position="213"/>
    </location>
</feature>
<dbReference type="Pfam" id="PF12724">
    <property type="entry name" value="Flavodoxin_5"/>
    <property type="match status" value="1"/>
</dbReference>
<dbReference type="InterPro" id="IPR029039">
    <property type="entry name" value="Flavoprotein-like_sf"/>
</dbReference>
<proteinExistence type="predicted"/>
<gene>
    <name evidence="2" type="ORF">LCGC14_0413020</name>
</gene>
<name>A0A0F9W2E7_9ZZZZ</name>
<dbReference type="AlphaFoldDB" id="A0A0F9W2E7"/>
<dbReference type="EMBL" id="LAZR01000366">
    <property type="protein sequence ID" value="KKN72248.1"/>
    <property type="molecule type" value="Genomic_DNA"/>
</dbReference>
<accession>A0A0F9W2E7</accession>
<dbReference type="PROSITE" id="PS00198">
    <property type="entry name" value="4FE4S_FER_1"/>
    <property type="match status" value="1"/>
</dbReference>
<evidence type="ECO:0000313" key="2">
    <source>
        <dbReference type="EMBL" id="KKN72248.1"/>
    </source>
</evidence>
<dbReference type="PROSITE" id="PS51379">
    <property type="entry name" value="4FE4S_FER_2"/>
    <property type="match status" value="2"/>
</dbReference>
<dbReference type="NCBIfam" id="NF038196">
    <property type="entry name" value="ferrodoxin_EFR1"/>
    <property type="match status" value="1"/>
</dbReference>
<sequence>MATTIYYFTGTGNSLSVAKLLSEKLEDCELVPIAKIWEENHLMSTNEEVGFIFPLYWSGLPKIVYDFVNKIDLKETNYFFTVITSAGDITELPLQQLQLILKQKDKKLNAGIYITMPNNYIIGYNIHSKERQRQFFERAITQIESFSEIIKDKSENLDNKIFEKDVSRSEKFNKKFRENVYESDKSFTVDDNCSSCGICEQVCPVNNIILIEGKPEWQHKCQQCLACINFCPEKSIQIGTQTLKTGRYHHPEIKLKQIISQKK</sequence>
<dbReference type="Gene3D" id="3.30.70.20">
    <property type="match status" value="1"/>
</dbReference>
<dbReference type="InterPro" id="IPR026816">
    <property type="entry name" value="Flavodoxin_dom"/>
</dbReference>
<dbReference type="Pfam" id="PF13187">
    <property type="entry name" value="Fer4_9"/>
    <property type="match status" value="1"/>
</dbReference>
<reference evidence="2" key="1">
    <citation type="journal article" date="2015" name="Nature">
        <title>Complex archaea that bridge the gap between prokaryotes and eukaryotes.</title>
        <authorList>
            <person name="Spang A."/>
            <person name="Saw J.H."/>
            <person name="Jorgensen S.L."/>
            <person name="Zaremba-Niedzwiedzka K."/>
            <person name="Martijn J."/>
            <person name="Lind A.E."/>
            <person name="van Eijk R."/>
            <person name="Schleper C."/>
            <person name="Guy L."/>
            <person name="Ettema T.J."/>
        </authorList>
    </citation>
    <scope>NUCLEOTIDE SEQUENCE</scope>
</reference>
<dbReference type="SUPFAM" id="SSF52218">
    <property type="entry name" value="Flavoproteins"/>
    <property type="match status" value="1"/>
</dbReference>
<dbReference type="InterPro" id="IPR047964">
    <property type="entry name" value="EFR1-like"/>
</dbReference>
<feature type="domain" description="4Fe-4S ferredoxin-type" evidence="1">
    <location>
        <begin position="214"/>
        <end position="241"/>
    </location>
</feature>
<protein>
    <recommendedName>
        <fullName evidence="1">4Fe-4S ferredoxin-type domain-containing protein</fullName>
    </recommendedName>
</protein>
<dbReference type="InterPro" id="IPR017900">
    <property type="entry name" value="4Fe4S_Fe_S_CS"/>
</dbReference>